<keyword evidence="9" id="KW-0813">Transport</keyword>
<evidence type="ECO:0000256" key="11">
    <source>
        <dbReference type="ARBA" id="ARBA00022519"/>
    </source>
</evidence>
<dbReference type="PANTHER" id="PTHR30181">
    <property type="entry name" value="MANNITOL PERMEASE IIC COMPONENT"/>
    <property type="match status" value="1"/>
</dbReference>
<keyword evidence="10" id="KW-1003">Cell membrane</keyword>
<dbReference type="InterPro" id="IPR029503">
    <property type="entry name" value="PTS_EIIB_mannitol"/>
</dbReference>
<dbReference type="Gene3D" id="3.40.50.2300">
    <property type="match status" value="1"/>
</dbReference>
<dbReference type="Gene3D" id="3.40.930.10">
    <property type="entry name" value="Mannitol-specific EII, Chain A"/>
    <property type="match status" value="1"/>
</dbReference>
<feature type="transmembrane region" description="Helical" evidence="26">
    <location>
        <begin position="56"/>
        <end position="74"/>
    </location>
</feature>
<evidence type="ECO:0000256" key="15">
    <source>
        <dbReference type="ARBA" id="ARBA00022683"/>
    </source>
</evidence>
<keyword evidence="11" id="KW-0997">Cell inner membrane</keyword>
<evidence type="ECO:0000256" key="24">
    <source>
        <dbReference type="ARBA" id="ARBA00033349"/>
    </source>
</evidence>
<evidence type="ECO:0000256" key="20">
    <source>
        <dbReference type="ARBA" id="ARBA00029908"/>
    </source>
</evidence>
<dbReference type="PROSITE" id="PS51094">
    <property type="entry name" value="PTS_EIIA_TYPE_2"/>
    <property type="match status" value="1"/>
</dbReference>
<evidence type="ECO:0000256" key="19">
    <source>
        <dbReference type="ARBA" id="ARBA00023136"/>
    </source>
</evidence>
<dbReference type="EC" id="2.7.1.197" evidence="5"/>
<keyword evidence="18 26" id="KW-1133">Transmembrane helix</keyword>
<evidence type="ECO:0000313" key="30">
    <source>
        <dbReference type="EMBL" id="WXB97150.1"/>
    </source>
</evidence>
<comment type="subcellular location">
    <subcellularLocation>
        <location evidence="3">Cell inner membrane</location>
        <topology evidence="3">Multi-pass membrane protein</topology>
    </subcellularLocation>
</comment>
<comment type="catalytic activity">
    <reaction evidence="1">
        <text>D-mannitol(out) + N(pros)-phospho-L-histidyl-[protein] = D-mannitol 1-phosphate(in) + L-histidyl-[protein]</text>
        <dbReference type="Rhea" id="RHEA:33363"/>
        <dbReference type="Rhea" id="RHEA-COMP:9745"/>
        <dbReference type="Rhea" id="RHEA-COMP:9746"/>
        <dbReference type="ChEBI" id="CHEBI:16899"/>
        <dbReference type="ChEBI" id="CHEBI:29979"/>
        <dbReference type="ChEBI" id="CHEBI:61381"/>
        <dbReference type="ChEBI" id="CHEBI:64837"/>
        <dbReference type="EC" id="2.7.1.197"/>
    </reaction>
</comment>
<evidence type="ECO:0000256" key="10">
    <source>
        <dbReference type="ARBA" id="ARBA00022475"/>
    </source>
</evidence>
<evidence type="ECO:0000256" key="13">
    <source>
        <dbReference type="ARBA" id="ARBA00022597"/>
    </source>
</evidence>
<dbReference type="PROSITE" id="PS00372">
    <property type="entry name" value="PTS_EIIA_TYPE_2_HIS"/>
    <property type="match status" value="1"/>
</dbReference>
<evidence type="ECO:0000259" key="28">
    <source>
        <dbReference type="PROSITE" id="PS51099"/>
    </source>
</evidence>
<dbReference type="InterPro" id="IPR050893">
    <property type="entry name" value="Sugar_PTS"/>
</dbReference>
<dbReference type="Proteomes" id="UP001377337">
    <property type="component" value="Chromosome"/>
</dbReference>
<keyword evidence="31" id="KW-1185">Reference proteome</keyword>
<feature type="domain" description="PTS EIIC type-2" evidence="29">
    <location>
        <begin position="13"/>
        <end position="346"/>
    </location>
</feature>
<dbReference type="GO" id="GO:0016740">
    <property type="term" value="F:transferase activity"/>
    <property type="evidence" value="ECO:0007669"/>
    <property type="project" value="UniProtKB-KW"/>
</dbReference>
<keyword evidence="13" id="KW-0762">Sugar transport</keyword>
<evidence type="ECO:0000256" key="4">
    <source>
        <dbReference type="ARBA" id="ARBA00011738"/>
    </source>
</evidence>
<dbReference type="EMBL" id="CP147407">
    <property type="protein sequence ID" value="WXB97150.1"/>
    <property type="molecule type" value="Genomic_DNA"/>
</dbReference>
<dbReference type="InterPro" id="IPR003352">
    <property type="entry name" value="PTS_EIIC"/>
</dbReference>
<evidence type="ECO:0000256" key="16">
    <source>
        <dbReference type="ARBA" id="ARBA00022692"/>
    </source>
</evidence>
<keyword evidence="12" id="KW-0597">Phosphoprotein</keyword>
<name>A0ABZ2NHN7_9BACI</name>
<dbReference type="InterPro" id="IPR013014">
    <property type="entry name" value="PTS_EIIC_2"/>
</dbReference>
<proteinExistence type="predicted"/>
<dbReference type="PROSITE" id="PS51104">
    <property type="entry name" value="PTS_EIIC_TYPE_2"/>
    <property type="match status" value="1"/>
</dbReference>
<dbReference type="RefSeq" id="WP_338779392.1">
    <property type="nucleotide sequence ID" value="NZ_CP147407.1"/>
</dbReference>
<evidence type="ECO:0000256" key="5">
    <source>
        <dbReference type="ARBA" id="ARBA00011909"/>
    </source>
</evidence>
<reference evidence="30 31" key="1">
    <citation type="submission" date="2024-02" db="EMBL/GenBank/DDBJ databases">
        <title>Seven novel Bacillus-like species.</title>
        <authorList>
            <person name="Liu G."/>
        </authorList>
    </citation>
    <scope>NUCLEOTIDE SEQUENCE [LARGE SCALE GENOMIC DNA]</scope>
    <source>
        <strain evidence="30 31">FJAT-52054</strain>
    </source>
</reference>
<evidence type="ECO:0000256" key="25">
    <source>
        <dbReference type="SAM" id="MobiDB-lite"/>
    </source>
</evidence>
<accession>A0ABZ2NHN7</accession>
<feature type="transmembrane region" description="Helical" evidence="26">
    <location>
        <begin position="157"/>
        <end position="182"/>
    </location>
</feature>
<feature type="domain" description="PTS EIIA type-2" evidence="27">
    <location>
        <begin position="495"/>
        <end position="634"/>
    </location>
</feature>
<dbReference type="InterPro" id="IPR003501">
    <property type="entry name" value="PTS_EIIB_2/3"/>
</dbReference>
<keyword evidence="19 26" id="KW-0472">Membrane</keyword>
<evidence type="ECO:0000256" key="1">
    <source>
        <dbReference type="ARBA" id="ARBA00001655"/>
    </source>
</evidence>
<evidence type="ECO:0000256" key="12">
    <source>
        <dbReference type="ARBA" id="ARBA00022553"/>
    </source>
</evidence>
<feature type="transmembrane region" description="Helical" evidence="26">
    <location>
        <begin position="130"/>
        <end position="151"/>
    </location>
</feature>
<keyword evidence="15" id="KW-0598">Phosphotransferase system</keyword>
<evidence type="ECO:0000256" key="21">
    <source>
        <dbReference type="ARBA" id="ARBA00030684"/>
    </source>
</evidence>
<dbReference type="Pfam" id="PF00359">
    <property type="entry name" value="PTS_EIIA_2"/>
    <property type="match status" value="1"/>
</dbReference>
<dbReference type="PROSITE" id="PS51099">
    <property type="entry name" value="PTS_EIIB_TYPE_2"/>
    <property type="match status" value="1"/>
</dbReference>
<dbReference type="Pfam" id="PF02378">
    <property type="entry name" value="PTS_EIIC"/>
    <property type="match status" value="1"/>
</dbReference>
<dbReference type="InterPro" id="IPR036095">
    <property type="entry name" value="PTS_EIIB-like_sf"/>
</dbReference>
<protein>
    <recommendedName>
        <fullName evidence="6">Mannitol-specific phosphotransferase enzyme IIA component</fullName>
        <ecNumber evidence="5">2.7.1.197</ecNumber>
    </recommendedName>
    <alternativeName>
        <fullName evidence="22">EIIA</fullName>
    </alternativeName>
    <alternativeName>
        <fullName evidence="24">EIICB-Mtl</fullName>
    </alternativeName>
    <alternativeName>
        <fullName evidence="21">EIICBA-Mtl</fullName>
    </alternativeName>
    <alternativeName>
        <fullName evidence="23">EIII</fullName>
    </alternativeName>
    <alternativeName>
        <fullName evidence="20">PTS system mannitol-specific EIIA component</fullName>
    </alternativeName>
    <alternativeName>
        <fullName evidence="8">PTS system mannitol-specific EIICB component</fullName>
    </alternativeName>
    <alternativeName>
        <fullName evidence="7">PTS system mannitol-specific EIICBA component</fullName>
    </alternativeName>
</protein>
<evidence type="ECO:0000259" key="27">
    <source>
        <dbReference type="PROSITE" id="PS51094"/>
    </source>
</evidence>
<evidence type="ECO:0000256" key="22">
    <source>
        <dbReference type="ARBA" id="ARBA00030956"/>
    </source>
</evidence>
<feature type="transmembrane region" description="Helical" evidence="26">
    <location>
        <begin position="80"/>
        <end position="109"/>
    </location>
</feature>
<dbReference type="InterPro" id="IPR002178">
    <property type="entry name" value="PTS_EIIA_type-2_dom"/>
</dbReference>
<dbReference type="NCBIfam" id="NF011663">
    <property type="entry name" value="PRK15083.1"/>
    <property type="match status" value="1"/>
</dbReference>
<sequence>MAQNNIKVGVQKFGNFLSSMVMPNIGAFIAWGLITALFIPTGWLPNEGFAKLVDPMVTYLLPLLIGYTGGKLIHDQRGGVVGAIATMGVIVGSGIPMFLGAMIMGPLGGYAIKKFDQWVEGKVKAGFEMLVNNFSVGIIGGILALLSLVGVGPAVSAFTGILVAGVDWMVGLGILPLTSILIEPAKVLFLNNAINHGVLSPIALEQAKQHGQSVLFLLEANPGPGLGILLAYTFFGKGSAKQSAPGAAIIQFLGGIHEIYFPYILMKPMLFVAAILGGMSGVFTLVLFGGGLSAPASPGSIIAILLATPKDGGTYIANILGVLVAAAVSFIVSALVLKTSKDKETSIEDAANKMQEMKGKKSSVASTFASSAPAGEFPQNVNKVIFACDAGMGSSAMGASILRKKFKEAGLSITSVNSAISNLPSDAEIVITQEELTPRAKNKVPNAYHISVDSFLASPEYDKLVDRLKNGSNEEAPVEEAPASAPVEEPASNSDVLLKENIFLNQRFMDKDEAIRFAGRVLVDGGYVKESYIEAMIARDEMTSTYMGNDVAIPHGTEDAKKDVIKSGVTILQIPDGVDFGGQKVRLLFGIAGKDGTHLEILSGIAVTCSDMENIEKMASASTKEELMDVIGGLNK</sequence>
<dbReference type="NCBIfam" id="TIGR00851">
    <property type="entry name" value="mtlA"/>
    <property type="match status" value="1"/>
</dbReference>
<dbReference type="CDD" id="cd00211">
    <property type="entry name" value="PTS_IIA_fru"/>
    <property type="match status" value="1"/>
</dbReference>
<evidence type="ECO:0000256" key="23">
    <source>
        <dbReference type="ARBA" id="ARBA00030962"/>
    </source>
</evidence>
<dbReference type="CDD" id="cd05567">
    <property type="entry name" value="PTS_IIB_mannitol"/>
    <property type="match status" value="1"/>
</dbReference>
<gene>
    <name evidence="30" type="ORF">WCV65_01135</name>
</gene>
<keyword evidence="17" id="KW-0418">Kinase</keyword>
<evidence type="ECO:0000256" key="7">
    <source>
        <dbReference type="ARBA" id="ARBA00015039"/>
    </source>
</evidence>
<evidence type="ECO:0000256" key="2">
    <source>
        <dbReference type="ARBA" id="ARBA00002434"/>
    </source>
</evidence>
<dbReference type="SUPFAM" id="SSF52794">
    <property type="entry name" value="PTS system IIB component-like"/>
    <property type="match status" value="1"/>
</dbReference>
<evidence type="ECO:0000256" key="6">
    <source>
        <dbReference type="ARBA" id="ARBA00014783"/>
    </source>
</evidence>
<evidence type="ECO:0000256" key="9">
    <source>
        <dbReference type="ARBA" id="ARBA00022448"/>
    </source>
</evidence>
<dbReference type="SUPFAM" id="SSF55804">
    <property type="entry name" value="Phoshotransferase/anion transport protein"/>
    <property type="match status" value="1"/>
</dbReference>
<evidence type="ECO:0000256" key="3">
    <source>
        <dbReference type="ARBA" id="ARBA00004429"/>
    </source>
</evidence>
<keyword evidence="14 30" id="KW-0808">Transferase</keyword>
<dbReference type="Pfam" id="PF02302">
    <property type="entry name" value="PTS_IIB"/>
    <property type="match status" value="1"/>
</dbReference>
<dbReference type="InterPro" id="IPR016152">
    <property type="entry name" value="PTrfase/Anion_transptr"/>
</dbReference>
<feature type="compositionally biased region" description="Low complexity" evidence="25">
    <location>
        <begin position="473"/>
        <end position="491"/>
    </location>
</feature>
<evidence type="ECO:0000256" key="26">
    <source>
        <dbReference type="SAM" id="Phobius"/>
    </source>
</evidence>
<evidence type="ECO:0000256" key="8">
    <source>
        <dbReference type="ARBA" id="ARBA00021825"/>
    </source>
</evidence>
<evidence type="ECO:0000313" key="31">
    <source>
        <dbReference type="Proteomes" id="UP001377337"/>
    </source>
</evidence>
<evidence type="ECO:0000256" key="17">
    <source>
        <dbReference type="ARBA" id="ARBA00022777"/>
    </source>
</evidence>
<organism evidence="30 31">
    <name type="scientific">Metabacillus sediminis</name>
    <dbReference type="NCBI Taxonomy" id="3117746"/>
    <lineage>
        <taxon>Bacteria</taxon>
        <taxon>Bacillati</taxon>
        <taxon>Bacillota</taxon>
        <taxon>Bacilli</taxon>
        <taxon>Bacillales</taxon>
        <taxon>Bacillaceae</taxon>
        <taxon>Metabacillus</taxon>
    </lineage>
</organism>
<feature type="region of interest" description="Disordered" evidence="25">
    <location>
        <begin position="472"/>
        <end position="491"/>
    </location>
</feature>
<evidence type="ECO:0000256" key="14">
    <source>
        <dbReference type="ARBA" id="ARBA00022679"/>
    </source>
</evidence>
<feature type="transmembrane region" description="Helical" evidence="26">
    <location>
        <begin position="315"/>
        <end position="337"/>
    </location>
</feature>
<dbReference type="InterPro" id="IPR004718">
    <property type="entry name" value="PTS_IIC_mtl"/>
</dbReference>
<comment type="function">
    <text evidence="2">The phosphoenolpyruvate-dependent sugar phosphotransferase system (sugar PTS), a major carbohydrate active transport system, catalyzes the phosphorylation of incoming sugar substrates concomitantly with their translocation across the cell membrane. The enzyme II CmtAB PTS system is involved in D-mannitol transport.</text>
</comment>
<comment type="subunit">
    <text evidence="4">Homodimer.</text>
</comment>
<dbReference type="PANTHER" id="PTHR30181:SF2">
    <property type="entry name" value="PTS SYSTEM MANNITOL-SPECIFIC EIICBA COMPONENT"/>
    <property type="match status" value="1"/>
</dbReference>
<evidence type="ECO:0000256" key="18">
    <source>
        <dbReference type="ARBA" id="ARBA00022989"/>
    </source>
</evidence>
<dbReference type="InterPro" id="IPR013011">
    <property type="entry name" value="PTS_EIIB_2"/>
</dbReference>
<feature type="domain" description="PTS EIIB type-2" evidence="28">
    <location>
        <begin position="382"/>
        <end position="476"/>
    </location>
</feature>
<evidence type="ECO:0000259" key="29">
    <source>
        <dbReference type="PROSITE" id="PS51104"/>
    </source>
</evidence>
<feature type="transmembrane region" description="Helical" evidence="26">
    <location>
        <begin position="270"/>
        <end position="295"/>
    </location>
</feature>
<keyword evidence="16 26" id="KW-0812">Transmembrane</keyword>